<dbReference type="NCBIfam" id="NF003816">
    <property type="entry name" value="PRK05406.1-5"/>
    <property type="match status" value="1"/>
</dbReference>
<dbReference type="RefSeq" id="WP_230499906.1">
    <property type="nucleotide sequence ID" value="NZ_CAKJTJ010000003.1"/>
</dbReference>
<dbReference type="HAMAP" id="MF_00691">
    <property type="entry name" value="PxpA"/>
    <property type="match status" value="1"/>
</dbReference>
<keyword evidence="3" id="KW-1185">Reference proteome</keyword>
<organism evidence="2 3">
    <name type="scientific">Sutcliffiella rhizosphaerae</name>
    <dbReference type="NCBI Taxonomy" id="2880967"/>
    <lineage>
        <taxon>Bacteria</taxon>
        <taxon>Bacillati</taxon>
        <taxon>Bacillota</taxon>
        <taxon>Bacilli</taxon>
        <taxon>Bacillales</taxon>
        <taxon>Bacillaceae</taxon>
        <taxon>Sutcliffiella</taxon>
    </lineage>
</organism>
<comment type="subunit">
    <text evidence="1">Forms a complex composed of PxpA, PxpB and PxpC.</text>
</comment>
<comment type="similarity">
    <text evidence="1">Belongs to the LamB/PxpA family.</text>
</comment>
<keyword evidence="1 2" id="KW-0378">Hydrolase</keyword>
<keyword evidence="1" id="KW-0067">ATP-binding</keyword>
<protein>
    <recommendedName>
        <fullName evidence="1">5-oxoprolinase subunit A</fullName>
        <shortName evidence="1">5-OPase subunit A</shortName>
        <ecNumber evidence="1">3.5.2.9</ecNumber>
    </recommendedName>
    <alternativeName>
        <fullName evidence="1">5-oxoprolinase (ATP-hydrolyzing) subunit A</fullName>
    </alternativeName>
</protein>
<comment type="function">
    <text evidence="1">Catalyzes the cleavage of 5-oxoproline to form L-glutamate coupled to the hydrolysis of ATP to ADP and inorganic phosphate.</text>
</comment>
<dbReference type="EC" id="3.5.2.9" evidence="1"/>
<reference evidence="2 3" key="1">
    <citation type="submission" date="2021-10" db="EMBL/GenBank/DDBJ databases">
        <authorList>
            <person name="Criscuolo A."/>
        </authorList>
    </citation>
    <scope>NUCLEOTIDE SEQUENCE [LARGE SCALE GENOMIC DNA]</scope>
    <source>
        <strain evidence="3">CIP 111883</strain>
    </source>
</reference>
<name>A0ABM8YJC7_9BACI</name>
<evidence type="ECO:0000313" key="3">
    <source>
        <dbReference type="Proteomes" id="UP000789833"/>
    </source>
</evidence>
<dbReference type="NCBIfam" id="NF003814">
    <property type="entry name" value="PRK05406.1-3"/>
    <property type="match status" value="1"/>
</dbReference>
<proteinExistence type="inferred from homology"/>
<evidence type="ECO:0000256" key="1">
    <source>
        <dbReference type="HAMAP-Rule" id="MF_00691"/>
    </source>
</evidence>
<comment type="catalytic activity">
    <reaction evidence="1">
        <text>5-oxo-L-proline + ATP + 2 H2O = L-glutamate + ADP + phosphate + H(+)</text>
        <dbReference type="Rhea" id="RHEA:10348"/>
        <dbReference type="ChEBI" id="CHEBI:15377"/>
        <dbReference type="ChEBI" id="CHEBI:15378"/>
        <dbReference type="ChEBI" id="CHEBI:29985"/>
        <dbReference type="ChEBI" id="CHEBI:30616"/>
        <dbReference type="ChEBI" id="CHEBI:43474"/>
        <dbReference type="ChEBI" id="CHEBI:58402"/>
        <dbReference type="ChEBI" id="CHEBI:456216"/>
        <dbReference type="EC" id="3.5.2.9"/>
    </reaction>
</comment>
<accession>A0ABM8YJC7</accession>
<dbReference type="CDD" id="cd10787">
    <property type="entry name" value="LamB_YcsF_like"/>
    <property type="match status" value="1"/>
</dbReference>
<comment type="caution">
    <text evidence="2">The sequence shown here is derived from an EMBL/GenBank/DDBJ whole genome shotgun (WGS) entry which is preliminary data.</text>
</comment>
<dbReference type="Proteomes" id="UP000789833">
    <property type="component" value="Unassembled WGS sequence"/>
</dbReference>
<dbReference type="InterPro" id="IPR011330">
    <property type="entry name" value="Glyco_hydro/deAcase_b/a-brl"/>
</dbReference>
<dbReference type="Gene3D" id="3.20.20.370">
    <property type="entry name" value="Glycoside hydrolase/deacetylase"/>
    <property type="match status" value="1"/>
</dbReference>
<dbReference type="EMBL" id="CAKJTJ010000003">
    <property type="protein sequence ID" value="CAG9619963.1"/>
    <property type="molecule type" value="Genomic_DNA"/>
</dbReference>
<gene>
    <name evidence="1 2" type="primary">pxpA</name>
    <name evidence="2" type="ORF">BACCIP111883_00731</name>
</gene>
<dbReference type="PANTHER" id="PTHR30292">
    <property type="entry name" value="UNCHARACTERIZED PROTEIN YBGL-RELATED"/>
    <property type="match status" value="1"/>
</dbReference>
<dbReference type="GO" id="GO:0017168">
    <property type="term" value="F:5-oxoprolinase (ATP-hydrolyzing) activity"/>
    <property type="evidence" value="ECO:0007669"/>
    <property type="project" value="UniProtKB-EC"/>
</dbReference>
<dbReference type="InterPro" id="IPR005501">
    <property type="entry name" value="LamB/YcsF/PxpA-like"/>
</dbReference>
<keyword evidence="1" id="KW-0547">Nucleotide-binding</keyword>
<dbReference type="PANTHER" id="PTHR30292:SF0">
    <property type="entry name" value="5-OXOPROLINASE SUBUNIT A"/>
    <property type="match status" value="1"/>
</dbReference>
<sequence length="257" mass="27683">MKSVDLNSDLGESFGIYTIGNDQEVLKYISSANVACGYHAGDHNVLLHTVKAATELGVSIGAHPGFPDLAGFGRRELNMHPSEIYNLIVYQIGAIQAAATVHGTKVNHVKPHGALYNLASKNERIATAIAKAIYHVNPELILFGLAGSQLVKAGQRAGLQVASEVFADRTYQPDGTLTPRSEQNAMIHDEDVAVERVLRMVNEGKVTAVDGQDIAIKADTICVHGDEPKALDFVKKLREKLLAEKVTIKPFGENAHG</sequence>
<dbReference type="Pfam" id="PF03746">
    <property type="entry name" value="LamB_YcsF"/>
    <property type="match status" value="1"/>
</dbReference>
<evidence type="ECO:0000313" key="2">
    <source>
        <dbReference type="EMBL" id="CAG9619963.1"/>
    </source>
</evidence>
<dbReference type="SUPFAM" id="SSF88713">
    <property type="entry name" value="Glycoside hydrolase/deacetylase"/>
    <property type="match status" value="1"/>
</dbReference>